<keyword evidence="1" id="KW-0472">Membrane</keyword>
<comment type="caution">
    <text evidence="2">The sequence shown here is derived from an EMBL/GenBank/DDBJ whole genome shotgun (WGS) entry which is preliminary data.</text>
</comment>
<name>A0A1G2G449_9BACT</name>
<keyword evidence="1" id="KW-0812">Transmembrane</keyword>
<dbReference type="EMBL" id="MHNN01000025">
    <property type="protein sequence ID" value="OGZ45009.1"/>
    <property type="molecule type" value="Genomic_DNA"/>
</dbReference>
<sequence>MPEPIDQNLINDKLRQWHYWWLVTFSLLLVVTFIYYLPLRFLYHTTTDEHMEDISADNHGDVIDAHIDDMSRGDGHDSGHGETVFHEEGDILDGLVTIFSAFPLPVQSGATTTFEFFVNEKPDTTPVLSGALEIEHEKVMHVIGVRSDMNEFFHIHPTETERPGVFSVDQNFSKPGTYKIWSEVKQDDTIHVFGHPELSVRGEGMESEKNVSFERHAVVGDFQVFLQHGAVVKGAPTRLSFDVHNALAEDVLLDDYLGAKMHLPIIKDDLTSLIHGHPENGSNEDVVDHHASARIISEALAHTDSETPAPIPSTHEESIEFDVEFPEAGLYKAFAQFRPHNTDLPSEEALVAEFWIEVKDATPGKISPWWMLFIISLVSIGLLSRAVKKYIGEE</sequence>
<feature type="transmembrane region" description="Helical" evidence="1">
    <location>
        <begin position="369"/>
        <end position="387"/>
    </location>
</feature>
<gene>
    <name evidence="2" type="ORF">A3J54_03125</name>
</gene>
<protein>
    <submittedName>
        <fullName evidence="2">Uncharacterized protein</fullName>
    </submittedName>
</protein>
<evidence type="ECO:0000313" key="3">
    <source>
        <dbReference type="Proteomes" id="UP000176576"/>
    </source>
</evidence>
<dbReference type="STRING" id="1802117.A3J54_03125"/>
<dbReference type="Proteomes" id="UP000176576">
    <property type="component" value="Unassembled WGS sequence"/>
</dbReference>
<accession>A0A1G2G449</accession>
<keyword evidence="1" id="KW-1133">Transmembrane helix</keyword>
<reference evidence="2 3" key="1">
    <citation type="journal article" date="2016" name="Nat. Commun.">
        <title>Thousands of microbial genomes shed light on interconnected biogeochemical processes in an aquifer system.</title>
        <authorList>
            <person name="Anantharaman K."/>
            <person name="Brown C.T."/>
            <person name="Hug L.A."/>
            <person name="Sharon I."/>
            <person name="Castelle C.J."/>
            <person name="Probst A.J."/>
            <person name="Thomas B.C."/>
            <person name="Singh A."/>
            <person name="Wilkins M.J."/>
            <person name="Karaoz U."/>
            <person name="Brodie E.L."/>
            <person name="Williams K.H."/>
            <person name="Hubbard S.S."/>
            <person name="Banfield J.F."/>
        </authorList>
    </citation>
    <scope>NUCLEOTIDE SEQUENCE [LARGE SCALE GENOMIC DNA]</scope>
</reference>
<evidence type="ECO:0000256" key="1">
    <source>
        <dbReference type="SAM" id="Phobius"/>
    </source>
</evidence>
<evidence type="ECO:0000313" key="2">
    <source>
        <dbReference type="EMBL" id="OGZ45009.1"/>
    </source>
</evidence>
<feature type="transmembrane region" description="Helical" evidence="1">
    <location>
        <begin position="19"/>
        <end position="37"/>
    </location>
</feature>
<dbReference type="AlphaFoldDB" id="A0A1G2G449"/>
<organism evidence="2 3">
    <name type="scientific">Candidatus Ryanbacteria bacterium RIFCSPHIGHO2_02_FULL_45_13b</name>
    <dbReference type="NCBI Taxonomy" id="1802117"/>
    <lineage>
        <taxon>Bacteria</taxon>
        <taxon>Candidatus Ryaniibacteriota</taxon>
    </lineage>
</organism>
<proteinExistence type="predicted"/>